<evidence type="ECO:0000313" key="1">
    <source>
        <dbReference type="EMBL" id="KRY84086.1"/>
    </source>
</evidence>
<organism evidence="1 2">
    <name type="scientific">Trichinella pseudospiralis</name>
    <name type="common">Parasitic roundworm</name>
    <dbReference type="NCBI Taxonomy" id="6337"/>
    <lineage>
        <taxon>Eukaryota</taxon>
        <taxon>Metazoa</taxon>
        <taxon>Ecdysozoa</taxon>
        <taxon>Nematoda</taxon>
        <taxon>Enoplea</taxon>
        <taxon>Dorylaimia</taxon>
        <taxon>Trichinellida</taxon>
        <taxon>Trichinellidae</taxon>
        <taxon>Trichinella</taxon>
    </lineage>
</organism>
<dbReference type="Proteomes" id="UP000054995">
    <property type="component" value="Unassembled WGS sequence"/>
</dbReference>
<dbReference type="EMBL" id="JYDT01000123">
    <property type="protein sequence ID" value="KRY84086.1"/>
    <property type="molecule type" value="Genomic_DNA"/>
</dbReference>
<name>A0A0V1FDE7_TRIPS</name>
<comment type="caution">
    <text evidence="1">The sequence shown here is derived from an EMBL/GenBank/DDBJ whole genome shotgun (WGS) entry which is preliminary data.</text>
</comment>
<sequence length="88" mass="9822">MWMQKVIIALGRPVVMIVIDSELAQHKSNKLTVYYLNKVEAAFRLPAKTVRDINVLLGHLLAVRESTSSCSPLPLPPSVNDDYCDNVD</sequence>
<evidence type="ECO:0000313" key="2">
    <source>
        <dbReference type="Proteomes" id="UP000054995"/>
    </source>
</evidence>
<reference evidence="1 2" key="1">
    <citation type="submission" date="2015-01" db="EMBL/GenBank/DDBJ databases">
        <title>Evolution of Trichinella species and genotypes.</title>
        <authorList>
            <person name="Korhonen P.K."/>
            <person name="Edoardo P."/>
            <person name="Giuseppe L.R."/>
            <person name="Gasser R.B."/>
        </authorList>
    </citation>
    <scope>NUCLEOTIDE SEQUENCE [LARGE SCALE GENOMIC DNA]</scope>
    <source>
        <strain evidence="1">ISS470</strain>
    </source>
</reference>
<dbReference type="OrthoDB" id="10435858at2759"/>
<keyword evidence="2" id="KW-1185">Reference proteome</keyword>
<proteinExistence type="predicted"/>
<accession>A0A0V1FDE7</accession>
<gene>
    <name evidence="1" type="ORF">T4D_14047</name>
</gene>
<protein>
    <submittedName>
        <fullName evidence="1">Uncharacterized protein</fullName>
    </submittedName>
</protein>